<dbReference type="EMBL" id="JAAMOX010000003">
    <property type="protein sequence ID" value="NIH55249.1"/>
    <property type="molecule type" value="Genomic_DNA"/>
</dbReference>
<name>A0A7X5R3Z7_9MICO</name>
<evidence type="ECO:0000313" key="1">
    <source>
        <dbReference type="EMBL" id="NIH55249.1"/>
    </source>
</evidence>
<evidence type="ECO:0000313" key="2">
    <source>
        <dbReference type="Proteomes" id="UP000541033"/>
    </source>
</evidence>
<reference evidence="1 2" key="1">
    <citation type="submission" date="2020-02" db="EMBL/GenBank/DDBJ databases">
        <title>Sequencing the genomes of 1000 actinobacteria strains.</title>
        <authorList>
            <person name="Klenk H.-P."/>
        </authorList>
    </citation>
    <scope>NUCLEOTIDE SEQUENCE [LARGE SCALE GENOMIC DNA]</scope>
    <source>
        <strain evidence="1 2">DSM 27960</strain>
    </source>
</reference>
<comment type="caution">
    <text evidence="1">The sequence shown here is derived from an EMBL/GenBank/DDBJ whole genome shotgun (WGS) entry which is preliminary data.</text>
</comment>
<organism evidence="1 2">
    <name type="scientific">Lysinibacter cavernae</name>
    <dbReference type="NCBI Taxonomy" id="1640652"/>
    <lineage>
        <taxon>Bacteria</taxon>
        <taxon>Bacillati</taxon>
        <taxon>Actinomycetota</taxon>
        <taxon>Actinomycetes</taxon>
        <taxon>Micrococcales</taxon>
        <taxon>Microbacteriaceae</taxon>
        <taxon>Lysinibacter</taxon>
    </lineage>
</organism>
<accession>A0A7X5R3Z7</accession>
<protein>
    <submittedName>
        <fullName evidence="1">Uncharacterized protein</fullName>
    </submittedName>
</protein>
<gene>
    <name evidence="1" type="ORF">FHX76_003164</name>
</gene>
<dbReference type="Proteomes" id="UP000541033">
    <property type="component" value="Unassembled WGS sequence"/>
</dbReference>
<proteinExistence type="predicted"/>
<dbReference type="AlphaFoldDB" id="A0A7X5R3Z7"/>
<keyword evidence="2" id="KW-1185">Reference proteome</keyword>
<sequence>MHGSNLMNPTWKMLWLPTRDALRHLRCGLYAAFMPHPCSPLTAVDGCCWTQIGRKFTKTLQVLVDLRPICD</sequence>